<organism evidence="2 3">
    <name type="scientific">Tigriopus californicus</name>
    <name type="common">Marine copepod</name>
    <dbReference type="NCBI Taxonomy" id="6832"/>
    <lineage>
        <taxon>Eukaryota</taxon>
        <taxon>Metazoa</taxon>
        <taxon>Ecdysozoa</taxon>
        <taxon>Arthropoda</taxon>
        <taxon>Crustacea</taxon>
        <taxon>Multicrustacea</taxon>
        <taxon>Hexanauplia</taxon>
        <taxon>Copepoda</taxon>
        <taxon>Harpacticoida</taxon>
        <taxon>Harpacticidae</taxon>
        <taxon>Tigriopus</taxon>
    </lineage>
</organism>
<dbReference type="Proteomes" id="UP000318571">
    <property type="component" value="Chromosome 2"/>
</dbReference>
<sequence length="143" mass="16397">MVVDSGATWSMAPATDDDRQKPVRTDLFKTASGSVVKTYDYREIEFDIGLGRIFKHKFFMADVQDILLGFDFLAKHHIYVDCAGNKVIDTRRFHELNGSTCRVSAVLSVEDMHNPFSPLLQQYPDRHHPQETSQNVLPTPNWR</sequence>
<reference evidence="2 3" key="1">
    <citation type="journal article" date="2018" name="Nat. Ecol. Evol.">
        <title>Genomic signatures of mitonuclear coevolution across populations of Tigriopus californicus.</title>
        <authorList>
            <person name="Barreto F.S."/>
            <person name="Watson E.T."/>
            <person name="Lima T.G."/>
            <person name="Willett C.S."/>
            <person name="Edmands S."/>
            <person name="Li W."/>
            <person name="Burton R.S."/>
        </authorList>
    </citation>
    <scope>NUCLEOTIDE SEQUENCE [LARGE SCALE GENOMIC DNA]</scope>
    <source>
        <strain evidence="2 3">San Diego</strain>
    </source>
</reference>
<dbReference type="Gene3D" id="2.40.70.10">
    <property type="entry name" value="Acid Proteases"/>
    <property type="match status" value="1"/>
</dbReference>
<evidence type="ECO:0000313" key="3">
    <source>
        <dbReference type="Proteomes" id="UP000318571"/>
    </source>
</evidence>
<dbReference type="SUPFAM" id="SSF50630">
    <property type="entry name" value="Acid proteases"/>
    <property type="match status" value="1"/>
</dbReference>
<feature type="compositionally biased region" description="Polar residues" evidence="1">
    <location>
        <begin position="131"/>
        <end position="143"/>
    </location>
</feature>
<keyword evidence="3" id="KW-1185">Reference proteome</keyword>
<evidence type="ECO:0008006" key="4">
    <source>
        <dbReference type="Google" id="ProtNLM"/>
    </source>
</evidence>
<evidence type="ECO:0000313" key="2">
    <source>
        <dbReference type="EMBL" id="TRY75852.1"/>
    </source>
</evidence>
<accession>A0A553PDU1</accession>
<comment type="caution">
    <text evidence="2">The sequence shown here is derived from an EMBL/GenBank/DDBJ whole genome shotgun (WGS) entry which is preliminary data.</text>
</comment>
<proteinExistence type="predicted"/>
<evidence type="ECO:0000256" key="1">
    <source>
        <dbReference type="SAM" id="MobiDB-lite"/>
    </source>
</evidence>
<feature type="region of interest" description="Disordered" evidence="1">
    <location>
        <begin position="120"/>
        <end position="143"/>
    </location>
</feature>
<dbReference type="InterPro" id="IPR021109">
    <property type="entry name" value="Peptidase_aspartic_dom_sf"/>
</dbReference>
<gene>
    <name evidence="2" type="ORF">TCAL_08485</name>
</gene>
<protein>
    <recommendedName>
        <fullName evidence="4">Peptidase A2 domain-containing protein</fullName>
    </recommendedName>
</protein>
<dbReference type="AlphaFoldDB" id="A0A553PDU1"/>
<name>A0A553PDU1_TIGCA</name>
<dbReference type="EMBL" id="VCGU01000005">
    <property type="protein sequence ID" value="TRY75852.1"/>
    <property type="molecule type" value="Genomic_DNA"/>
</dbReference>